<organism evidence="4 5">
    <name type="scientific">Roseomonas populi</name>
    <dbReference type="NCBI Taxonomy" id="3121582"/>
    <lineage>
        <taxon>Bacteria</taxon>
        <taxon>Pseudomonadati</taxon>
        <taxon>Pseudomonadota</taxon>
        <taxon>Alphaproteobacteria</taxon>
        <taxon>Acetobacterales</taxon>
        <taxon>Roseomonadaceae</taxon>
        <taxon>Roseomonas</taxon>
    </lineage>
</organism>
<accession>A0ABT1X4T9</accession>
<comment type="caution">
    <text evidence="4">The sequence shown here is derived from an EMBL/GenBank/DDBJ whole genome shotgun (WGS) entry which is preliminary data.</text>
</comment>
<keyword evidence="5" id="KW-1185">Reference proteome</keyword>
<name>A0ABT1X4T9_9PROT</name>
<dbReference type="Pfam" id="PF06527">
    <property type="entry name" value="TniQ"/>
    <property type="match status" value="1"/>
</dbReference>
<feature type="domain" description="Helix-turn-helix" evidence="3">
    <location>
        <begin position="550"/>
        <end position="596"/>
    </location>
</feature>
<dbReference type="RefSeq" id="WP_257716799.1">
    <property type="nucleotide sequence ID" value="NZ_JANJOU010000010.1"/>
</dbReference>
<evidence type="ECO:0000259" key="2">
    <source>
        <dbReference type="Pfam" id="PF06527"/>
    </source>
</evidence>
<evidence type="ECO:0000256" key="1">
    <source>
        <dbReference type="SAM" id="MobiDB-lite"/>
    </source>
</evidence>
<feature type="region of interest" description="Disordered" evidence="1">
    <location>
        <begin position="1"/>
        <end position="27"/>
    </location>
</feature>
<feature type="domain" description="TniQ" evidence="2">
    <location>
        <begin position="40"/>
        <end position="169"/>
    </location>
</feature>
<gene>
    <name evidence="4" type="ORF">NRP21_13820</name>
</gene>
<sequence length="670" mass="70985">MPNGSRIGASEPAPDMSTSPGPFLADLSRSPEATGCIQLPLRVGYHPEESLAGFVARLAERNRTEGWSVIPLMKLAGVPGTTLGSIQEAAFPMAGLARMSGVPEEELIAKGFPRLGHRMNRVGSGQLARRYLTTSTRQVCPSCLAEAPVHRRLWHLAFAASCPRHGGRLIRSCPGCGEPLRWCSGTLAACACGTGLARSVSEARPGEGIRGLATICRLLGLEQDAGRWAVPLSPPVLSLPTDGVVDLIVHLGWFALSDDPAPRRLAADGGTLDVALNAGADACAAWPRTFEDVLDVVAARAVGRTGRYGFRHDLGFLAYWVSSVPRTSDLGRLLRTAITDWWSRRGVAPTRAPGFPGPVSRRQPLKGAAAALGIGLANLRDVSDRLELGLDPDAGGSGAPILVEAARVARARARLDDLVGDREAAQILGCGRTLFQGLVECGVLQAADGRHLRLPGSRRWSKAGLRACLERLPTTGDAPAPPEDRMLTAQDAIVLLRRRGHTLETAWNALASGQLGPVHRRPPGDLATCLVHAAAVGDLGLADRAKPPGMTVPEAAVQLGLKQEVVYLLCSRGLLRASGLSGDRRISGADLATFKRDFFVPAHHEKSTGRSRGWLACHLKGCGVTPVSGPGIDGGRQYIFRAAEIEAGRHLFDVPSPFRASAGTSSWSWS</sequence>
<evidence type="ECO:0000313" key="5">
    <source>
        <dbReference type="Proteomes" id="UP001524642"/>
    </source>
</evidence>
<dbReference type="InterPro" id="IPR041657">
    <property type="entry name" value="HTH_17"/>
</dbReference>
<dbReference type="Proteomes" id="UP001524642">
    <property type="component" value="Unassembled WGS sequence"/>
</dbReference>
<evidence type="ECO:0000313" key="4">
    <source>
        <dbReference type="EMBL" id="MCR0983130.1"/>
    </source>
</evidence>
<protein>
    <submittedName>
        <fullName evidence="4">TniQ family protein</fullName>
    </submittedName>
</protein>
<dbReference type="EMBL" id="JANJOU010000010">
    <property type="protein sequence ID" value="MCR0983130.1"/>
    <property type="molecule type" value="Genomic_DNA"/>
</dbReference>
<dbReference type="InterPro" id="IPR009492">
    <property type="entry name" value="TniQ"/>
</dbReference>
<evidence type="ECO:0000259" key="3">
    <source>
        <dbReference type="Pfam" id="PF12728"/>
    </source>
</evidence>
<dbReference type="Pfam" id="PF12728">
    <property type="entry name" value="HTH_17"/>
    <property type="match status" value="1"/>
</dbReference>
<reference evidence="4 5" key="1">
    <citation type="submission" date="2022-06" db="EMBL/GenBank/DDBJ databases">
        <title>Roseomonas CN29.</title>
        <authorList>
            <person name="Cheng Y."/>
            <person name="He X."/>
        </authorList>
    </citation>
    <scope>NUCLEOTIDE SEQUENCE [LARGE SCALE GENOMIC DNA]</scope>
    <source>
        <strain evidence="4 5">CN29</strain>
    </source>
</reference>
<proteinExistence type="predicted"/>